<evidence type="ECO:0000256" key="1">
    <source>
        <dbReference type="SAM" id="MobiDB-lite"/>
    </source>
</evidence>
<proteinExistence type="predicted"/>
<feature type="region of interest" description="Disordered" evidence="1">
    <location>
        <begin position="80"/>
        <end position="105"/>
    </location>
</feature>
<protein>
    <recommendedName>
        <fullName evidence="5">Secreted protein</fullName>
    </recommendedName>
</protein>
<feature type="signal peptide" evidence="2">
    <location>
        <begin position="1"/>
        <end position="19"/>
    </location>
</feature>
<reference evidence="3" key="1">
    <citation type="journal article" date="2023" name="G3 (Bethesda)">
        <title>Whole genome assemblies of Zophobas morio and Tenebrio molitor.</title>
        <authorList>
            <person name="Kaur S."/>
            <person name="Stinson S.A."/>
            <person name="diCenzo G.C."/>
        </authorList>
    </citation>
    <scope>NUCLEOTIDE SEQUENCE</scope>
    <source>
        <strain evidence="3">QUZm001</strain>
    </source>
</reference>
<evidence type="ECO:0008006" key="5">
    <source>
        <dbReference type="Google" id="ProtNLM"/>
    </source>
</evidence>
<keyword evidence="2" id="KW-0732">Signal</keyword>
<evidence type="ECO:0000256" key="2">
    <source>
        <dbReference type="SAM" id="SignalP"/>
    </source>
</evidence>
<feature type="compositionally biased region" description="Polar residues" evidence="1">
    <location>
        <begin position="80"/>
        <end position="97"/>
    </location>
</feature>
<keyword evidence="4" id="KW-1185">Reference proteome</keyword>
<organism evidence="3 4">
    <name type="scientific">Zophobas morio</name>
    <dbReference type="NCBI Taxonomy" id="2755281"/>
    <lineage>
        <taxon>Eukaryota</taxon>
        <taxon>Metazoa</taxon>
        <taxon>Ecdysozoa</taxon>
        <taxon>Arthropoda</taxon>
        <taxon>Hexapoda</taxon>
        <taxon>Insecta</taxon>
        <taxon>Pterygota</taxon>
        <taxon>Neoptera</taxon>
        <taxon>Endopterygota</taxon>
        <taxon>Coleoptera</taxon>
        <taxon>Polyphaga</taxon>
        <taxon>Cucujiformia</taxon>
        <taxon>Tenebrionidae</taxon>
        <taxon>Zophobas</taxon>
    </lineage>
</organism>
<evidence type="ECO:0000313" key="3">
    <source>
        <dbReference type="EMBL" id="KAJ3649670.1"/>
    </source>
</evidence>
<dbReference type="EMBL" id="JALNTZ010000006">
    <property type="protein sequence ID" value="KAJ3649670.1"/>
    <property type="molecule type" value="Genomic_DNA"/>
</dbReference>
<sequence length="105" mass="11957">MSGKALCVLVWVLPFDLLAEENLPEWKRRKNERVRESSSAPSEASKVKAREDLMQAWCERRRQTEKAAWTRRLFPNLTEWNSRGTGRSTTTPPNCSLVTGALGPI</sequence>
<dbReference type="Proteomes" id="UP001168821">
    <property type="component" value="Unassembled WGS sequence"/>
</dbReference>
<gene>
    <name evidence="3" type="ORF">Zmor_021397</name>
</gene>
<accession>A0AA38MAG2</accession>
<feature type="chain" id="PRO_5041279855" description="Secreted protein" evidence="2">
    <location>
        <begin position="20"/>
        <end position="105"/>
    </location>
</feature>
<name>A0AA38MAG2_9CUCU</name>
<evidence type="ECO:0000313" key="4">
    <source>
        <dbReference type="Proteomes" id="UP001168821"/>
    </source>
</evidence>
<dbReference type="AlphaFoldDB" id="A0AA38MAG2"/>
<comment type="caution">
    <text evidence="3">The sequence shown here is derived from an EMBL/GenBank/DDBJ whole genome shotgun (WGS) entry which is preliminary data.</text>
</comment>